<sequence>MNVNEALRIHLASLDGGHADFDDTLALIDRHFDYQPTGFYNGAEFNATGENTGACRVFGIAQCCSLNEADTLRLFAQHYQQVLDDPAGESHGNIRQFISTGWSGIRFENPPLRPRKTPSEPDTREENHS</sequence>
<accession>A0A0F9FLZ1</accession>
<feature type="region of interest" description="Disordered" evidence="1">
    <location>
        <begin position="104"/>
        <end position="129"/>
    </location>
</feature>
<proteinExistence type="predicted"/>
<dbReference type="Pfam" id="PF08888">
    <property type="entry name" value="HopJ"/>
    <property type="match status" value="1"/>
</dbReference>
<organism evidence="2">
    <name type="scientific">marine sediment metagenome</name>
    <dbReference type="NCBI Taxonomy" id="412755"/>
    <lineage>
        <taxon>unclassified sequences</taxon>
        <taxon>metagenomes</taxon>
        <taxon>ecological metagenomes</taxon>
    </lineage>
</organism>
<dbReference type="InterPro" id="IPR038604">
    <property type="entry name" value="HopJ_sf"/>
</dbReference>
<dbReference type="Gene3D" id="3.20.160.10">
    <property type="entry name" value="vpa0580 domain like"/>
    <property type="match status" value="1"/>
</dbReference>
<protein>
    <recommendedName>
        <fullName evidence="3">Type III effector HopPmaJ</fullName>
    </recommendedName>
</protein>
<comment type="caution">
    <text evidence="2">The sequence shown here is derived from an EMBL/GenBank/DDBJ whole genome shotgun (WGS) entry which is preliminary data.</text>
</comment>
<dbReference type="EMBL" id="LAZR01020844">
    <property type="protein sequence ID" value="KKL87404.1"/>
    <property type="molecule type" value="Genomic_DNA"/>
</dbReference>
<dbReference type="AlphaFoldDB" id="A0A0F9FLZ1"/>
<gene>
    <name evidence="2" type="ORF">LCGC14_1935060</name>
</gene>
<evidence type="ECO:0000256" key="1">
    <source>
        <dbReference type="SAM" id="MobiDB-lite"/>
    </source>
</evidence>
<feature type="compositionally biased region" description="Basic and acidic residues" evidence="1">
    <location>
        <begin position="117"/>
        <end position="129"/>
    </location>
</feature>
<evidence type="ECO:0000313" key="2">
    <source>
        <dbReference type="EMBL" id="KKL87404.1"/>
    </source>
</evidence>
<name>A0A0F9FLZ1_9ZZZZ</name>
<evidence type="ECO:0008006" key="3">
    <source>
        <dbReference type="Google" id="ProtNLM"/>
    </source>
</evidence>
<dbReference type="InterPro" id="IPR014984">
    <property type="entry name" value="HopJ"/>
</dbReference>
<reference evidence="2" key="1">
    <citation type="journal article" date="2015" name="Nature">
        <title>Complex archaea that bridge the gap between prokaryotes and eukaryotes.</title>
        <authorList>
            <person name="Spang A."/>
            <person name="Saw J.H."/>
            <person name="Jorgensen S.L."/>
            <person name="Zaremba-Niedzwiedzka K."/>
            <person name="Martijn J."/>
            <person name="Lind A.E."/>
            <person name="van Eijk R."/>
            <person name="Schleper C."/>
            <person name="Guy L."/>
            <person name="Ettema T.J."/>
        </authorList>
    </citation>
    <scope>NUCLEOTIDE SEQUENCE</scope>
</reference>